<organism evidence="1">
    <name type="scientific">virus sp. ctx9V1</name>
    <dbReference type="NCBI Taxonomy" id="2828001"/>
    <lineage>
        <taxon>Viruses</taxon>
    </lineage>
</organism>
<protein>
    <submittedName>
        <fullName evidence="1">Uncharacterized protein</fullName>
    </submittedName>
</protein>
<dbReference type="EMBL" id="BK059093">
    <property type="protein sequence ID" value="DAE29249.1"/>
    <property type="molecule type" value="Genomic_DNA"/>
</dbReference>
<accession>A0A8S5RDU7</accession>
<evidence type="ECO:0000313" key="1">
    <source>
        <dbReference type="EMBL" id="DAE29249.1"/>
    </source>
</evidence>
<reference evidence="1" key="1">
    <citation type="journal article" date="2021" name="Proc. Natl. Acad. Sci. U.S.A.">
        <title>A Catalog of Tens of Thousands of Viruses from Human Metagenomes Reveals Hidden Associations with Chronic Diseases.</title>
        <authorList>
            <person name="Tisza M.J."/>
            <person name="Buck C.B."/>
        </authorList>
    </citation>
    <scope>NUCLEOTIDE SEQUENCE</scope>
    <source>
        <strain evidence="1">Ctx9V1</strain>
    </source>
</reference>
<name>A0A8S5RDU7_9VIRU</name>
<sequence>MTDFDKVVIPLLDEDILPSDIDEQFVGCFTEDLDHPTDMPIIYMLFKCDKVTQNSINRINRIEKCKNLHTTRYKMIDSTNCVAYGFILTGKRKSLITGNCDLDLKDCLKIASFWGYNDNIINVINHMPCVLMVNKEMPLEDFQYTIDDIFTGKTKGEGLQLSSPSPYFFFKRVVDNSVNFR</sequence>
<proteinExistence type="predicted"/>